<organism evidence="1 2">
    <name type="scientific">Naganishia friedmannii</name>
    <dbReference type="NCBI Taxonomy" id="89922"/>
    <lineage>
        <taxon>Eukaryota</taxon>
        <taxon>Fungi</taxon>
        <taxon>Dikarya</taxon>
        <taxon>Basidiomycota</taxon>
        <taxon>Agaricomycotina</taxon>
        <taxon>Tremellomycetes</taxon>
        <taxon>Filobasidiales</taxon>
        <taxon>Filobasidiaceae</taxon>
        <taxon>Naganishia</taxon>
    </lineage>
</organism>
<comment type="caution">
    <text evidence="1">The sequence shown here is derived from an EMBL/GenBank/DDBJ whole genome shotgun (WGS) entry which is preliminary data.</text>
</comment>
<protein>
    <submittedName>
        <fullName evidence="1">Uncharacterized protein</fullName>
    </submittedName>
</protein>
<keyword evidence="2" id="KW-1185">Reference proteome</keyword>
<gene>
    <name evidence="1" type="ORF">QFC21_003944</name>
</gene>
<sequence>MSWFSASSPTTPATIQDCNFWPVTSLTSGHGTLTETDTAWALTTNKGFQTETQTWYSVLADGTLLLTQVIWSCIGVWMVPAQTQFTFKLHNPKTGETIWRSVNASNFTLDKADGRSCRATEFNITHSGSAREGEGEKYHIKGTLDKEGGVVIDITFERLPEAPGFKLGQGDSGGFSRFGKSAEPGGGKDGFVIHRFHPLVKATGTVLLKGVPTDAAGDAMFVHAVQGMMPNKVASRWNFAFFTSGGGQPPNSEYSNVRAIQMEFETTDEYGIHGPKSGRVKCNLGVIYLSDPTHSGTPITTSTGQTHLPASLPPTTAYPLLPALSEKQSHPDVSSVTHSDVQKDEQTGYAAPGSVKFVWDGARRDGEGRVRAHVEVQTGREKGEKGLVEKVDVLAEIPYLVKKALSAVVGVKPYIFQYHNPTTLHLQMSDKDGKSRDVDVQGWLFNEVSFISP</sequence>
<evidence type="ECO:0000313" key="1">
    <source>
        <dbReference type="EMBL" id="KAJ9099938.1"/>
    </source>
</evidence>
<proteinExistence type="predicted"/>
<dbReference type="EMBL" id="JASBWT010000012">
    <property type="protein sequence ID" value="KAJ9099938.1"/>
    <property type="molecule type" value="Genomic_DNA"/>
</dbReference>
<reference evidence="1" key="1">
    <citation type="submission" date="2023-04" db="EMBL/GenBank/DDBJ databases">
        <title>Draft Genome sequencing of Naganishia species isolated from polar environments using Oxford Nanopore Technology.</title>
        <authorList>
            <person name="Leo P."/>
            <person name="Venkateswaran K."/>
        </authorList>
    </citation>
    <scope>NUCLEOTIDE SEQUENCE</scope>
    <source>
        <strain evidence="1">MNA-CCFEE 5423</strain>
    </source>
</reference>
<evidence type="ECO:0000313" key="2">
    <source>
        <dbReference type="Proteomes" id="UP001227268"/>
    </source>
</evidence>
<name>A0ACC2VKM2_9TREE</name>
<dbReference type="Proteomes" id="UP001227268">
    <property type="component" value="Unassembled WGS sequence"/>
</dbReference>
<accession>A0ACC2VKM2</accession>